<organism evidence="1 2">
    <name type="scientific">Xenorhabdus szentirmaii DSM 16338</name>
    <dbReference type="NCBI Taxonomy" id="1427518"/>
    <lineage>
        <taxon>Bacteria</taxon>
        <taxon>Pseudomonadati</taxon>
        <taxon>Pseudomonadota</taxon>
        <taxon>Gammaproteobacteria</taxon>
        <taxon>Enterobacterales</taxon>
        <taxon>Morganellaceae</taxon>
        <taxon>Xenorhabdus</taxon>
    </lineage>
</organism>
<keyword evidence="2" id="KW-1185">Reference proteome</keyword>
<proteinExistence type="predicted"/>
<comment type="caution">
    <text evidence="1">The sequence shown here is derived from an EMBL/GenBank/DDBJ whole genome shotgun (WGS) entry which is preliminary data.</text>
</comment>
<dbReference type="Proteomes" id="UP000019202">
    <property type="component" value="Unassembled WGS sequence"/>
</dbReference>
<dbReference type="EMBL" id="CBXF010000068">
    <property type="protein sequence ID" value="CDL81783.1"/>
    <property type="molecule type" value="Genomic_DNA"/>
</dbReference>
<sequence length="51" mass="5697">MLKFIGNGGNSLIHMKIELGCWPELSIPLERIMLTGSIRECAEQIAERSLP</sequence>
<gene>
    <name evidence="1" type="ORF">XSR1_160004</name>
</gene>
<dbReference type="STRING" id="1427518.XSR1_160004"/>
<evidence type="ECO:0000313" key="1">
    <source>
        <dbReference type="EMBL" id="CDL81783.1"/>
    </source>
</evidence>
<protein>
    <submittedName>
        <fullName evidence="1">Uncharacterized protein</fullName>
    </submittedName>
</protein>
<accession>W1IVB3</accession>
<name>W1IVB3_9GAMM</name>
<dbReference type="AlphaFoldDB" id="W1IVB3"/>
<evidence type="ECO:0000313" key="2">
    <source>
        <dbReference type="Proteomes" id="UP000019202"/>
    </source>
</evidence>
<reference evidence="1" key="1">
    <citation type="submission" date="2013-11" db="EMBL/GenBank/DDBJ databases">
        <title>Draft genome sequence and annotation of the entomopathogenic bacteria, Xenorhabdus cabanillasi strain JM26 and Xenorhabdus szentirmai strain DSM 16338.</title>
        <authorList>
            <person name="Gualtieri M."/>
            <person name="Ogier J.C."/>
            <person name="Pages S."/>
            <person name="Givaudan A."/>
            <person name="Gaudriault S."/>
        </authorList>
    </citation>
    <scope>NUCLEOTIDE SEQUENCE [LARGE SCALE GENOMIC DNA]</scope>
    <source>
        <strain evidence="1">DSM 16338</strain>
    </source>
</reference>